<evidence type="ECO:0000313" key="3">
    <source>
        <dbReference type="Proteomes" id="UP000184514"/>
    </source>
</evidence>
<dbReference type="InterPro" id="IPR016032">
    <property type="entry name" value="Sig_transdc_resp-reg_C-effctor"/>
</dbReference>
<dbReference type="InterPro" id="IPR011990">
    <property type="entry name" value="TPR-like_helical_dom_sf"/>
</dbReference>
<dbReference type="EMBL" id="MLCB01000226">
    <property type="protein sequence ID" value="OJI91684.1"/>
    <property type="molecule type" value="Genomic_DNA"/>
</dbReference>
<dbReference type="SUPFAM" id="SSF46894">
    <property type="entry name" value="C-terminal effector domain of the bipartite response regulators"/>
    <property type="match status" value="1"/>
</dbReference>
<dbReference type="InterPro" id="IPR019734">
    <property type="entry name" value="TPR_rpt"/>
</dbReference>
<dbReference type="RefSeq" id="WP_072632556.1">
    <property type="nucleotide sequence ID" value="NZ_MLCB01000226.1"/>
</dbReference>
<dbReference type="GO" id="GO:0003677">
    <property type="term" value="F:DNA binding"/>
    <property type="evidence" value="ECO:0007669"/>
    <property type="project" value="InterPro"/>
</dbReference>
<dbReference type="SMART" id="SM00028">
    <property type="entry name" value="TPR"/>
    <property type="match status" value="2"/>
</dbReference>
<organism evidence="2 3">
    <name type="scientific">Planktotalea frisia</name>
    <dbReference type="NCBI Taxonomy" id="696762"/>
    <lineage>
        <taxon>Bacteria</taxon>
        <taxon>Pseudomonadati</taxon>
        <taxon>Pseudomonadota</taxon>
        <taxon>Alphaproteobacteria</taxon>
        <taxon>Rhodobacterales</taxon>
        <taxon>Paracoccaceae</taxon>
        <taxon>Planktotalea</taxon>
    </lineage>
</organism>
<dbReference type="Gene3D" id="1.25.40.10">
    <property type="entry name" value="Tetratricopeptide repeat domain"/>
    <property type="match status" value="1"/>
</dbReference>
<dbReference type="Proteomes" id="UP000184514">
    <property type="component" value="Unassembled WGS sequence"/>
</dbReference>
<keyword evidence="3" id="KW-1185">Reference proteome</keyword>
<dbReference type="InterPro" id="IPR051677">
    <property type="entry name" value="AfsR-DnrI-RedD_regulator"/>
</dbReference>
<dbReference type="AlphaFoldDB" id="A0A1L9NRC1"/>
<proteinExistence type="predicted"/>
<sequence length="477" mass="53315">MVDRLGLLNISIIHDDADSAFLAKALGQMTTTSGALIVADDAEFLPQLEGQARLDFGQAKLDGVPINLAGVTQNVLDAARAQGARCIIVDMRWGLGTVAAAANFERWGGLCDTVVAEAQVPVISVYARSLMIEDQLMAAVRGHSHFLAPSGLYDNPFWLPPAYQTGATISQQIGFVLGRLVPDYEGIIEQDDGEASGANPQWITVPRRLRPRVGEDEIWKIRCFGRLRVYLSDGSQIKWDLKGSAPKKIKTLFAYLLQRGEKGASSETLAELLWSDEPDETKKRNRLHHAVAMLRKTLGKPAYLRRNGDYYTLVPPEATWIDLAAFEQLCNRAKALAKAGKFDEATSLLDAADRLYSGELFEDLPTIYFENELDNWVMPKRIWFKDMALKVLRDKAMIMRQQGRFRDALTSCQKALQMDSVCEIAHAEVMQIFHAQGRGDAIKRQHRQFLSAMEAMDLQPETEMLEKLQLDLMKSLS</sequence>
<gene>
    <name evidence="2" type="ORF">PFRI_40950</name>
</gene>
<accession>A0A1L9NRC1</accession>
<evidence type="ECO:0000313" key="2">
    <source>
        <dbReference type="EMBL" id="OJI91684.1"/>
    </source>
</evidence>
<dbReference type="Gene3D" id="1.10.10.10">
    <property type="entry name" value="Winged helix-like DNA-binding domain superfamily/Winged helix DNA-binding domain"/>
    <property type="match status" value="1"/>
</dbReference>
<evidence type="ECO:0000259" key="1">
    <source>
        <dbReference type="SMART" id="SM01043"/>
    </source>
</evidence>
<dbReference type="InterPro" id="IPR036388">
    <property type="entry name" value="WH-like_DNA-bd_sf"/>
</dbReference>
<dbReference type="PANTHER" id="PTHR35807">
    <property type="entry name" value="TRANSCRIPTIONAL REGULATOR REDD-RELATED"/>
    <property type="match status" value="1"/>
</dbReference>
<dbReference type="GO" id="GO:0006355">
    <property type="term" value="P:regulation of DNA-templated transcription"/>
    <property type="evidence" value="ECO:0007669"/>
    <property type="project" value="InterPro"/>
</dbReference>
<reference evidence="2 3" key="1">
    <citation type="submission" date="2016-10" db="EMBL/GenBank/DDBJ databases">
        <title>Genome sequence of Planktotalea frisia SH6-1.</title>
        <authorList>
            <person name="Poehlein A."/>
            <person name="Bakenhus I."/>
            <person name="Voget S."/>
            <person name="Brinkhoff T."/>
            <person name="Simon M."/>
        </authorList>
    </citation>
    <scope>NUCLEOTIDE SEQUENCE [LARGE SCALE GENOMIC DNA]</scope>
    <source>
        <strain evidence="2 3">SH6-1</strain>
    </source>
</reference>
<dbReference type="OrthoDB" id="8175947at2"/>
<dbReference type="SUPFAM" id="SSF48452">
    <property type="entry name" value="TPR-like"/>
    <property type="match status" value="1"/>
</dbReference>
<dbReference type="InterPro" id="IPR005158">
    <property type="entry name" value="BTAD"/>
</dbReference>
<dbReference type="Pfam" id="PF03704">
    <property type="entry name" value="BTAD"/>
    <property type="match status" value="1"/>
</dbReference>
<name>A0A1L9NRC1_9RHOB</name>
<dbReference type="STRING" id="696762.PFRI_40950"/>
<comment type="caution">
    <text evidence="2">The sequence shown here is derived from an EMBL/GenBank/DDBJ whole genome shotgun (WGS) entry which is preliminary data.</text>
</comment>
<dbReference type="SMART" id="SM01043">
    <property type="entry name" value="BTAD"/>
    <property type="match status" value="1"/>
</dbReference>
<protein>
    <submittedName>
        <fullName evidence="2">Bacterial transcriptional activator domain protein</fullName>
    </submittedName>
</protein>
<feature type="domain" description="Bacterial transcriptional activator" evidence="1">
    <location>
        <begin position="321"/>
        <end position="469"/>
    </location>
</feature>